<dbReference type="Gene3D" id="3.30.930.30">
    <property type="match status" value="1"/>
</dbReference>
<evidence type="ECO:0008006" key="4">
    <source>
        <dbReference type="Google" id="ProtNLM"/>
    </source>
</evidence>
<evidence type="ECO:0000313" key="2">
    <source>
        <dbReference type="EMBL" id="TFI57138.1"/>
    </source>
</evidence>
<dbReference type="Proteomes" id="UP000298213">
    <property type="component" value="Unassembled WGS sequence"/>
</dbReference>
<dbReference type="RefSeq" id="WP_135089028.1">
    <property type="nucleotide sequence ID" value="NZ_SPDV01000037.1"/>
</dbReference>
<dbReference type="OrthoDB" id="7547066at2"/>
<accession>A0A4Y8ZMB6</accession>
<protein>
    <recommendedName>
        <fullName evidence="4">MobA/MobL protein domain-containing protein</fullName>
    </recommendedName>
</protein>
<proteinExistence type="predicted"/>
<comment type="caution">
    <text evidence="2">The sequence shown here is derived from an EMBL/GenBank/DDBJ whole genome shotgun (WGS) entry which is preliminary data.</text>
</comment>
<name>A0A4Y8ZMB6_9SPHN</name>
<keyword evidence="3" id="KW-1185">Reference proteome</keyword>
<evidence type="ECO:0000256" key="1">
    <source>
        <dbReference type="SAM" id="MobiDB-lite"/>
    </source>
</evidence>
<evidence type="ECO:0000313" key="3">
    <source>
        <dbReference type="Proteomes" id="UP000298213"/>
    </source>
</evidence>
<gene>
    <name evidence="2" type="ORF">E2493_16645</name>
</gene>
<reference evidence="2 3" key="1">
    <citation type="submission" date="2019-03" db="EMBL/GenBank/DDBJ databases">
        <title>Genome sequence of Sphingomonas sp. 17J27-24.</title>
        <authorList>
            <person name="Kim M."/>
            <person name="Maeng S."/>
            <person name="Sathiyaraj S."/>
        </authorList>
    </citation>
    <scope>NUCLEOTIDE SEQUENCE [LARGE SCALE GENOMIC DNA]</scope>
    <source>
        <strain evidence="2 3">17J27-24</strain>
    </source>
</reference>
<sequence length="208" mass="23191">MAKKHKAPPGLDYDPVTGEDPDVSYGVVEASAGAGLPRRTLEDVLFKRAFPTDKPDRALPWPPPTADRWEILLPRGAPDEFSDPQQLARAFHRNERGAIQHLAAVTTLRHVETDAVPATMRMHEAWSCARQLGVELGAQLEIAVVVVFHVPGRSWGHGIPHSHLILPVRRVRPTGFTTFVMPLINAEEGRAIIDREWKRVRREAGYGE</sequence>
<organism evidence="2 3">
    <name type="scientific">Sphingomonas parva</name>
    <dbReference type="NCBI Taxonomy" id="2555898"/>
    <lineage>
        <taxon>Bacteria</taxon>
        <taxon>Pseudomonadati</taxon>
        <taxon>Pseudomonadota</taxon>
        <taxon>Alphaproteobacteria</taxon>
        <taxon>Sphingomonadales</taxon>
        <taxon>Sphingomonadaceae</taxon>
        <taxon>Sphingomonas</taxon>
    </lineage>
</organism>
<feature type="region of interest" description="Disordered" evidence="1">
    <location>
        <begin position="1"/>
        <end position="22"/>
    </location>
</feature>
<dbReference type="EMBL" id="SPDV01000037">
    <property type="protein sequence ID" value="TFI57138.1"/>
    <property type="molecule type" value="Genomic_DNA"/>
</dbReference>
<dbReference type="AlphaFoldDB" id="A0A4Y8ZMB6"/>